<gene>
    <name evidence="3" type="ORF">C8P64_1765</name>
</gene>
<dbReference type="RefSeq" id="WP_108171683.1">
    <property type="nucleotide sequence ID" value="NZ_QBKQ01000002.1"/>
</dbReference>
<sequence length="638" mass="73070">MYFQQPELLYALFLLVIPLIVHLFRLRKFQKEDFTNVKFLKKVIQETRKSSRLKKYLILITRLLLLTCLILAFAQPYIPASDKALQESRTLIYLDNSFSMQAGNDQADNFKNAQNQLLENLEGTNLALFTNTDEYFDRSAAELKAEIQDLELTGKQMSFREINLKAENYFNSKTNELNDLILISDFQRSMDLPAELNNKYFNYHFIQHESREINNASLDSAFIENTSPENILLKIIASSNNLSEEPVTISVYDGETLLGRNTVQFSEEKTTEVEFRLQNNKIDKGRIEIEDSGLSYDNQLFFNINENPKIQVIIVSAKETDFLNRIYTEPEFETYNFNPNQIDFNRLNSANLIILNEIEQLPTSLINNLSKVKENGASVIIIPSEDAQGYARLLNSFGFSAFSEKVNAERLITGISFDHPLLENVFEDRVENFEYPKVLSSHNLSSSNTILSYQDGRAFLAGGDSVYLFSAALNQANSNFKNSPLIVPVFYQIGLASLKENQLYYLTDEEHQIDIPVDLEKDQVLHIVEGETDIIPQQQNYNKRVEISTGNIDLQAGNYNISNNSSIVGNISFNFPRTESDLSYTDLSNIDGIKVYNSVEEYFSESNAASQIVSLWKWFVIFALIFLAIEMLLIKFLK</sequence>
<protein>
    <submittedName>
        <fullName evidence="3">Putative membrane protein (TIGR02226 family)</fullName>
    </submittedName>
</protein>
<keyword evidence="1" id="KW-1133">Transmembrane helix</keyword>
<dbReference type="OrthoDB" id="9810200at2"/>
<keyword evidence="1" id="KW-0812">Transmembrane</keyword>
<dbReference type="PANTHER" id="PTHR37464">
    <property type="entry name" value="BLL2463 PROTEIN"/>
    <property type="match status" value="1"/>
</dbReference>
<dbReference type="Pfam" id="PF07584">
    <property type="entry name" value="BatA"/>
    <property type="match status" value="1"/>
</dbReference>
<organism evidence="3 4">
    <name type="scientific">Christiangramia gaetbulicola</name>
    <dbReference type="NCBI Taxonomy" id="703340"/>
    <lineage>
        <taxon>Bacteria</taxon>
        <taxon>Pseudomonadati</taxon>
        <taxon>Bacteroidota</taxon>
        <taxon>Flavobacteriia</taxon>
        <taxon>Flavobacteriales</taxon>
        <taxon>Flavobacteriaceae</taxon>
        <taxon>Christiangramia</taxon>
    </lineage>
</organism>
<dbReference type="Proteomes" id="UP000244174">
    <property type="component" value="Unassembled WGS sequence"/>
</dbReference>
<keyword evidence="1" id="KW-0472">Membrane</keyword>
<evidence type="ECO:0000259" key="2">
    <source>
        <dbReference type="Pfam" id="PF07584"/>
    </source>
</evidence>
<proteinExistence type="predicted"/>
<evidence type="ECO:0000313" key="4">
    <source>
        <dbReference type="Proteomes" id="UP000244174"/>
    </source>
</evidence>
<feature type="transmembrane region" description="Helical" evidence="1">
    <location>
        <begin position="6"/>
        <end position="24"/>
    </location>
</feature>
<reference evidence="3 4" key="1">
    <citation type="submission" date="2018-04" db="EMBL/GenBank/DDBJ databases">
        <title>Genomic Encyclopedia of Archaeal and Bacterial Type Strains, Phase II (KMG-II): from individual species to whole genera.</title>
        <authorList>
            <person name="Goeker M."/>
        </authorList>
    </citation>
    <scope>NUCLEOTIDE SEQUENCE [LARGE SCALE GENOMIC DNA]</scope>
    <source>
        <strain evidence="3 4">DSM 23082</strain>
    </source>
</reference>
<dbReference type="PANTHER" id="PTHR37464:SF1">
    <property type="entry name" value="BLL2463 PROTEIN"/>
    <property type="match status" value="1"/>
</dbReference>
<feature type="transmembrane region" description="Helical" evidence="1">
    <location>
        <begin position="56"/>
        <end position="78"/>
    </location>
</feature>
<dbReference type="InterPro" id="IPR024163">
    <property type="entry name" value="Aerotolerance_reg_N"/>
</dbReference>
<evidence type="ECO:0000256" key="1">
    <source>
        <dbReference type="SAM" id="Phobius"/>
    </source>
</evidence>
<feature type="transmembrane region" description="Helical" evidence="1">
    <location>
        <begin position="615"/>
        <end position="634"/>
    </location>
</feature>
<feature type="domain" description="Aerotolerance regulator N-terminal" evidence="2">
    <location>
        <begin position="1"/>
        <end position="76"/>
    </location>
</feature>
<dbReference type="InterPro" id="IPR011933">
    <property type="entry name" value="Double_TM_dom"/>
</dbReference>
<evidence type="ECO:0000313" key="3">
    <source>
        <dbReference type="EMBL" id="PTX43239.1"/>
    </source>
</evidence>
<accession>A0A2T6AHF6</accession>
<comment type="caution">
    <text evidence="3">The sequence shown here is derived from an EMBL/GenBank/DDBJ whole genome shotgun (WGS) entry which is preliminary data.</text>
</comment>
<dbReference type="EMBL" id="QBKQ01000002">
    <property type="protein sequence ID" value="PTX43239.1"/>
    <property type="molecule type" value="Genomic_DNA"/>
</dbReference>
<keyword evidence="4" id="KW-1185">Reference proteome</keyword>
<name>A0A2T6AHF6_9FLAO</name>
<dbReference type="AlphaFoldDB" id="A0A2T6AHF6"/>
<dbReference type="NCBIfam" id="TIGR02226">
    <property type="entry name" value="two_anch"/>
    <property type="match status" value="1"/>
</dbReference>